<name>A0A6H5H3C2_9HEMI</name>
<evidence type="ECO:0008006" key="3">
    <source>
        <dbReference type="Google" id="ProtNLM"/>
    </source>
</evidence>
<accession>A0A6H5H3C2</accession>
<protein>
    <recommendedName>
        <fullName evidence="3">PPM-type phosphatase domain-containing protein</fullName>
    </recommendedName>
</protein>
<dbReference type="PROSITE" id="PS01032">
    <property type="entry name" value="PPM_1"/>
    <property type="match status" value="1"/>
</dbReference>
<dbReference type="Proteomes" id="UP000479000">
    <property type="component" value="Unassembled WGS sequence"/>
</dbReference>
<organism evidence="1 2">
    <name type="scientific">Nesidiocoris tenuis</name>
    <dbReference type="NCBI Taxonomy" id="355587"/>
    <lineage>
        <taxon>Eukaryota</taxon>
        <taxon>Metazoa</taxon>
        <taxon>Ecdysozoa</taxon>
        <taxon>Arthropoda</taxon>
        <taxon>Hexapoda</taxon>
        <taxon>Insecta</taxon>
        <taxon>Pterygota</taxon>
        <taxon>Neoptera</taxon>
        <taxon>Paraneoptera</taxon>
        <taxon>Hemiptera</taxon>
        <taxon>Heteroptera</taxon>
        <taxon>Panheteroptera</taxon>
        <taxon>Cimicomorpha</taxon>
        <taxon>Miridae</taxon>
        <taxon>Dicyphina</taxon>
        <taxon>Nesidiocoris</taxon>
    </lineage>
</organism>
<reference evidence="1 2" key="1">
    <citation type="submission" date="2020-02" db="EMBL/GenBank/DDBJ databases">
        <authorList>
            <person name="Ferguson B K."/>
        </authorList>
    </citation>
    <scope>NUCLEOTIDE SEQUENCE [LARGE SCALE GENOMIC DNA]</scope>
</reference>
<dbReference type="Gene3D" id="3.60.40.10">
    <property type="entry name" value="PPM-type phosphatase domain"/>
    <property type="match status" value="1"/>
</dbReference>
<evidence type="ECO:0000313" key="1">
    <source>
        <dbReference type="EMBL" id="CAB0010446.1"/>
    </source>
</evidence>
<dbReference type="SUPFAM" id="SSF81606">
    <property type="entry name" value="PP2C-like"/>
    <property type="match status" value="1"/>
</dbReference>
<gene>
    <name evidence="1" type="ORF">NTEN_LOCUS15490</name>
</gene>
<keyword evidence="2" id="KW-1185">Reference proteome</keyword>
<proteinExistence type="predicted"/>
<dbReference type="OrthoDB" id="10264738at2759"/>
<dbReference type="AlphaFoldDB" id="A0A6H5H3C2"/>
<evidence type="ECO:0000313" key="2">
    <source>
        <dbReference type="Proteomes" id="UP000479000"/>
    </source>
</evidence>
<sequence>MGQTLSQPVTSKQTIRASDKNYKVGWSSMQGWRVSMEDAHAVILRNPYDEYAPFFGVFDGHGANIRGPGTIWSYYTNQQNENWKNLRIRPRYLLTTTSLLHQQGDALTLRPVALGNMRMILWLVAAVFCQQFQGSLCSESAVTGKIGNTVTLACSSVTDKDIFMFWETPLGIVAPGYNVSHSKFKYDILTGALKMFFVDNGGSPKARISIRFFAFTSFTLGSRRIETIKATAVPTNKAMALNKGPTGCLGFFIIFKGIMPPGFIGIIPPGFLAGLMTIPGFMGRPGLDKILATTSANSGGTLSKG</sequence>
<dbReference type="InterPro" id="IPR036457">
    <property type="entry name" value="PPM-type-like_dom_sf"/>
</dbReference>
<dbReference type="InterPro" id="IPR000222">
    <property type="entry name" value="PP2C_BS"/>
</dbReference>
<dbReference type="GO" id="GO:0043169">
    <property type="term" value="F:cation binding"/>
    <property type="evidence" value="ECO:0007669"/>
    <property type="project" value="InterPro"/>
</dbReference>
<dbReference type="EMBL" id="CADCXU010023035">
    <property type="protein sequence ID" value="CAB0010446.1"/>
    <property type="molecule type" value="Genomic_DNA"/>
</dbReference>